<dbReference type="AlphaFoldDB" id="A0A6J2YR80"/>
<dbReference type="GO" id="GO:0003993">
    <property type="term" value="F:acid phosphatase activity"/>
    <property type="evidence" value="ECO:0007669"/>
    <property type="project" value="UniProtKB-EC"/>
</dbReference>
<keyword evidence="7" id="KW-0325">Glycoprotein</keyword>
<accession>A0A6J2YR80</accession>
<evidence type="ECO:0000256" key="7">
    <source>
        <dbReference type="ARBA" id="ARBA00023180"/>
    </source>
</evidence>
<evidence type="ECO:0000256" key="1">
    <source>
        <dbReference type="ARBA" id="ARBA00000032"/>
    </source>
</evidence>
<evidence type="ECO:0000256" key="4">
    <source>
        <dbReference type="ARBA" id="ARBA00022729"/>
    </source>
</evidence>
<dbReference type="Proteomes" id="UP000504635">
    <property type="component" value="Unplaced"/>
</dbReference>
<name>A0A6J2YR80_SITOR</name>
<dbReference type="InParanoid" id="A0A6J2YR80"/>
<comment type="similarity">
    <text evidence="2">Belongs to the histidine acid phosphatase family.</text>
</comment>
<sequence length="750" mass="85115">MMNLNQIHILIVSAIIVLLSSISCSNANKTNSYNSSTVVLVHVLFRHGERTPGKYDLWKSNPYYNESYYKPYGYGQLTNDGKERMYNVGVELRERYADFLGTDWDIGVTDAYTTNSNRTKMSISLVLAGLFPPSGSLVWKSDLSWQPIPYNYLPAEQDKELSSWACSTVLPLIYNTSSTAERLKAYDGLIKTLSEGTGEEVDYISALYLYFGLRIQEQLGLPLENWTQAIYPEPFKSYIIDFYYIETSTAPLKKVIAGYFLKKILNDSQRKINGTLEPSDRKIYLYSGHETNLGTVIGALEILTLNDIPPYGSYLAFEVHNIDNVYGLKIYYQTHENDDPTLLTLPGCQEFCPFDDFAKLLSNIIPQSDSECDGVKMKYSGTVPIILLITIILLSSKVSSRTVKKTRSYNTDTLVLAHVLFRHGDRTPSTAGLWNSNPYYNESYYKPYGYAQLTNDGKRRMYNVGLELRKRYDEFLGKTWEIGVLDAWSTNYNRTKMSTSLVLAGLYPPNSCLIWKKDLAWQPIPYNYLPVPDDRELSSWACPTVVPLIYNTSSTAERLSAYDGLIKTLSEGTGRDLDYIDALDLYFGMLIQSQLGFPLQNWTEAIYPEPLKTYIIDFYYIETSTQALKKVIAGYLVKKIISDTQKKINGTLTPENRKLFLYSAHETNLGTVIAALELTNLTEIPGYGSYLTFEVHNIDNVYGIKIFFQNYESEDPILLTLPGCQEFCPFDDFVNLTADIIPLSDSECTG</sequence>
<dbReference type="CDD" id="cd07061">
    <property type="entry name" value="HP_HAP_like"/>
    <property type="match status" value="2"/>
</dbReference>
<dbReference type="PANTHER" id="PTHR11567">
    <property type="entry name" value="ACID PHOSPHATASE-RELATED"/>
    <property type="match status" value="1"/>
</dbReference>
<reference evidence="10" key="1">
    <citation type="submission" date="2025-08" db="UniProtKB">
        <authorList>
            <consortium name="RefSeq"/>
        </authorList>
    </citation>
    <scope>IDENTIFICATION</scope>
    <source>
        <tissue evidence="10">Gonads</tissue>
    </source>
</reference>
<evidence type="ECO:0000313" key="9">
    <source>
        <dbReference type="Proteomes" id="UP000504635"/>
    </source>
</evidence>
<comment type="catalytic activity">
    <reaction evidence="1">
        <text>a phosphate monoester + H2O = an alcohol + phosphate</text>
        <dbReference type="Rhea" id="RHEA:15017"/>
        <dbReference type="ChEBI" id="CHEBI:15377"/>
        <dbReference type="ChEBI" id="CHEBI:30879"/>
        <dbReference type="ChEBI" id="CHEBI:43474"/>
        <dbReference type="ChEBI" id="CHEBI:67140"/>
        <dbReference type="EC" id="3.1.3.2"/>
    </reaction>
</comment>
<evidence type="ECO:0000256" key="8">
    <source>
        <dbReference type="SAM" id="SignalP"/>
    </source>
</evidence>
<dbReference type="InterPro" id="IPR000560">
    <property type="entry name" value="His_Pase_clade-2"/>
</dbReference>
<dbReference type="InterPro" id="IPR033379">
    <property type="entry name" value="Acid_Pase_AS"/>
</dbReference>
<dbReference type="OrthoDB" id="10257284at2759"/>
<proteinExistence type="inferred from homology"/>
<dbReference type="InterPro" id="IPR029033">
    <property type="entry name" value="His_PPase_superfam"/>
</dbReference>
<dbReference type="EC" id="3.1.3.2" evidence="3"/>
<dbReference type="KEGG" id="soy:115890484"/>
<keyword evidence="6" id="KW-1015">Disulfide bond</keyword>
<keyword evidence="9" id="KW-1185">Reference proteome</keyword>
<evidence type="ECO:0000256" key="3">
    <source>
        <dbReference type="ARBA" id="ARBA00012646"/>
    </source>
</evidence>
<dbReference type="SUPFAM" id="SSF53254">
    <property type="entry name" value="Phosphoglycerate mutase-like"/>
    <property type="match status" value="2"/>
</dbReference>
<dbReference type="PANTHER" id="PTHR11567:SF211">
    <property type="entry name" value="PROSTATIC ACID PHOSPHATASE"/>
    <property type="match status" value="1"/>
</dbReference>
<feature type="signal peptide" evidence="8">
    <location>
        <begin position="1"/>
        <end position="27"/>
    </location>
</feature>
<feature type="chain" id="PRO_5027073385" description="acid phosphatase" evidence="8">
    <location>
        <begin position="28"/>
        <end position="750"/>
    </location>
</feature>
<organism evidence="9 10">
    <name type="scientific">Sitophilus oryzae</name>
    <name type="common">Rice weevil</name>
    <name type="synonym">Curculio oryzae</name>
    <dbReference type="NCBI Taxonomy" id="7048"/>
    <lineage>
        <taxon>Eukaryota</taxon>
        <taxon>Metazoa</taxon>
        <taxon>Ecdysozoa</taxon>
        <taxon>Arthropoda</taxon>
        <taxon>Hexapoda</taxon>
        <taxon>Insecta</taxon>
        <taxon>Pterygota</taxon>
        <taxon>Neoptera</taxon>
        <taxon>Endopterygota</taxon>
        <taxon>Coleoptera</taxon>
        <taxon>Polyphaga</taxon>
        <taxon>Cucujiformia</taxon>
        <taxon>Curculionidae</taxon>
        <taxon>Dryophthorinae</taxon>
        <taxon>Sitophilus</taxon>
    </lineage>
</organism>
<dbReference type="Gene3D" id="3.40.50.1240">
    <property type="entry name" value="Phosphoglycerate mutase-like"/>
    <property type="match status" value="2"/>
</dbReference>
<protein>
    <recommendedName>
        <fullName evidence="3">acid phosphatase</fullName>
        <ecNumber evidence="3">3.1.3.2</ecNumber>
    </recommendedName>
</protein>
<dbReference type="InterPro" id="IPR050645">
    <property type="entry name" value="Histidine_acid_phosphatase"/>
</dbReference>
<dbReference type="Pfam" id="PF00328">
    <property type="entry name" value="His_Phos_2"/>
    <property type="match status" value="4"/>
</dbReference>
<evidence type="ECO:0000313" key="10">
    <source>
        <dbReference type="RefSeq" id="XP_030766583.1"/>
    </source>
</evidence>
<evidence type="ECO:0000256" key="6">
    <source>
        <dbReference type="ARBA" id="ARBA00023157"/>
    </source>
</evidence>
<dbReference type="PROSITE" id="PS00616">
    <property type="entry name" value="HIS_ACID_PHOSPHAT_1"/>
    <property type="match status" value="2"/>
</dbReference>
<gene>
    <name evidence="10" type="primary">LOC115890484</name>
</gene>
<evidence type="ECO:0000256" key="5">
    <source>
        <dbReference type="ARBA" id="ARBA00022801"/>
    </source>
</evidence>
<keyword evidence="5" id="KW-0378">Hydrolase</keyword>
<evidence type="ECO:0000256" key="2">
    <source>
        <dbReference type="ARBA" id="ARBA00005375"/>
    </source>
</evidence>
<dbReference type="RefSeq" id="XP_030766583.1">
    <property type="nucleotide sequence ID" value="XM_030910723.1"/>
</dbReference>
<keyword evidence="4 8" id="KW-0732">Signal</keyword>
<dbReference type="GeneID" id="115890484"/>